<sequence length="192" mass="20607" precursor="true">MKKVILPVTLLSVFLLAGCGNQSAKSAKSSDSSQKTASSKVVSSKKSSQKVTQSSQSSSSTSSVSSSSSSSSSQAANDSTIVKQFVTGRTFTIQPELYNGEDVNKAMDEQKAPQNIVHDYTVSVTFDHPSQALLKYILEVHPRHTHYTVNNGILKVGKYSIPYAINGKSVTFLPWKASDGQGGTITYQFTSN</sequence>
<evidence type="ECO:0000313" key="4">
    <source>
        <dbReference type="Proteomes" id="UP000223370"/>
    </source>
</evidence>
<gene>
    <name evidence="3" type="ORF">IWT5_00667</name>
</gene>
<organism evidence="3 4">
    <name type="scientific">Secundilactobacillus silagincola</name>
    <dbReference type="NCBI Taxonomy" id="1714681"/>
    <lineage>
        <taxon>Bacteria</taxon>
        <taxon>Bacillati</taxon>
        <taxon>Bacillota</taxon>
        <taxon>Bacilli</taxon>
        <taxon>Lactobacillales</taxon>
        <taxon>Lactobacillaceae</taxon>
        <taxon>Secundilactobacillus</taxon>
    </lineage>
</organism>
<reference evidence="3 4" key="1">
    <citation type="submission" date="2015-11" db="EMBL/GenBank/DDBJ databases">
        <title>Draft genome sequences of new species of the genus Lactobacillus isolated from orchardgrass silage.</title>
        <authorList>
            <person name="Tohno M."/>
            <person name="Tanizawa Y."/>
            <person name="Arita M."/>
        </authorList>
    </citation>
    <scope>NUCLEOTIDE SEQUENCE [LARGE SCALE GENOMIC DNA]</scope>
    <source>
        <strain evidence="3 4">IWT5</strain>
    </source>
</reference>
<dbReference type="Proteomes" id="UP000223370">
    <property type="component" value="Unassembled WGS sequence"/>
</dbReference>
<dbReference type="RefSeq" id="WP_098823901.1">
    <property type="nucleotide sequence ID" value="NZ_BCMJ01000002.1"/>
</dbReference>
<dbReference type="EMBL" id="BCMJ01000002">
    <property type="protein sequence ID" value="GAT18393.1"/>
    <property type="molecule type" value="Genomic_DNA"/>
</dbReference>
<keyword evidence="4" id="KW-1185">Reference proteome</keyword>
<evidence type="ECO:0008006" key="5">
    <source>
        <dbReference type="Google" id="ProtNLM"/>
    </source>
</evidence>
<evidence type="ECO:0000256" key="2">
    <source>
        <dbReference type="SAM" id="SignalP"/>
    </source>
</evidence>
<dbReference type="PROSITE" id="PS51257">
    <property type="entry name" value="PROKAR_LIPOPROTEIN"/>
    <property type="match status" value="1"/>
</dbReference>
<feature type="signal peptide" evidence="2">
    <location>
        <begin position="1"/>
        <end position="24"/>
    </location>
</feature>
<feature type="region of interest" description="Disordered" evidence="1">
    <location>
        <begin position="23"/>
        <end position="74"/>
    </location>
</feature>
<feature type="chain" id="PRO_5038770984" description="Lipoprotein" evidence="2">
    <location>
        <begin position="25"/>
        <end position="192"/>
    </location>
</feature>
<proteinExistence type="predicted"/>
<accession>A0A1Z5H504</accession>
<dbReference type="OrthoDB" id="2200318at2"/>
<protein>
    <recommendedName>
        <fullName evidence="5">Lipoprotein</fullName>
    </recommendedName>
</protein>
<dbReference type="AlphaFoldDB" id="A0A1Z5H504"/>
<keyword evidence="2" id="KW-0732">Signal</keyword>
<name>A0A1Z5H504_9LACO</name>
<evidence type="ECO:0000313" key="3">
    <source>
        <dbReference type="EMBL" id="GAT18393.1"/>
    </source>
</evidence>
<evidence type="ECO:0000256" key="1">
    <source>
        <dbReference type="SAM" id="MobiDB-lite"/>
    </source>
</evidence>
<comment type="caution">
    <text evidence="3">The sequence shown here is derived from an EMBL/GenBank/DDBJ whole genome shotgun (WGS) entry which is preliminary data.</text>
</comment>